<organism evidence="1 2">
    <name type="scientific">Penicillium diatomitis</name>
    <dbReference type="NCBI Taxonomy" id="2819901"/>
    <lineage>
        <taxon>Eukaryota</taxon>
        <taxon>Fungi</taxon>
        <taxon>Dikarya</taxon>
        <taxon>Ascomycota</taxon>
        <taxon>Pezizomycotina</taxon>
        <taxon>Eurotiomycetes</taxon>
        <taxon>Eurotiomycetidae</taxon>
        <taxon>Eurotiales</taxon>
        <taxon>Aspergillaceae</taxon>
        <taxon>Penicillium</taxon>
    </lineage>
</organism>
<reference evidence="1" key="2">
    <citation type="journal article" date="2023" name="IMA Fungus">
        <title>Comparative genomic study of the Penicillium genus elucidates a diverse pangenome and 15 lateral gene transfer events.</title>
        <authorList>
            <person name="Petersen C."/>
            <person name="Sorensen T."/>
            <person name="Nielsen M.R."/>
            <person name="Sondergaard T.E."/>
            <person name="Sorensen J.L."/>
            <person name="Fitzpatrick D.A."/>
            <person name="Frisvad J.C."/>
            <person name="Nielsen K.L."/>
        </authorList>
    </citation>
    <scope>NUCLEOTIDE SEQUENCE</scope>
    <source>
        <strain evidence="1">IBT 30728</strain>
    </source>
</reference>
<evidence type="ECO:0000313" key="1">
    <source>
        <dbReference type="EMBL" id="KAJ5495038.1"/>
    </source>
</evidence>
<protein>
    <submittedName>
        <fullName evidence="1">Uncharacterized protein</fullName>
    </submittedName>
</protein>
<comment type="caution">
    <text evidence="1">The sequence shown here is derived from an EMBL/GenBank/DDBJ whole genome shotgun (WGS) entry which is preliminary data.</text>
</comment>
<dbReference type="AlphaFoldDB" id="A0A9X0C1X2"/>
<dbReference type="GeneID" id="81620007"/>
<sequence length="308" mass="34929">MVNPALAQVIIGVSGRIPGHTHIHFALTENRCQIVNINWFLDSAQLNRPLRTAAYLLVASANVAEDLQGPNVPRSNLQIHHEKLITFVDKRCKNGDTIARNEDLDETQPSYWVSTRRIQLLHDFGLKTWFTWVHDECPDTTAMEFRGNGDLDSAKWEFGRAFEECKLAELPLEPARDLQSQQLLPGVERLIKLLFWPDYGIIPFYNHMFVGRFGSGFLKTDGATLRISFDYLTELVEHLAGPSLGPGAPRSSSMMLQSRIATLLKQNYLRLLRIAKRSVPGPEVIDFQWAKHKFQNIELSSSSLHSLP</sequence>
<gene>
    <name evidence="1" type="ORF">N7539_000154</name>
</gene>
<dbReference type="RefSeq" id="XP_056794051.1">
    <property type="nucleotide sequence ID" value="XM_056929758.1"/>
</dbReference>
<keyword evidence="2" id="KW-1185">Reference proteome</keyword>
<evidence type="ECO:0000313" key="2">
    <source>
        <dbReference type="Proteomes" id="UP001148312"/>
    </source>
</evidence>
<dbReference type="Proteomes" id="UP001148312">
    <property type="component" value="Unassembled WGS sequence"/>
</dbReference>
<accession>A0A9X0C1X2</accession>
<dbReference type="EMBL" id="JAPWDQ010000001">
    <property type="protein sequence ID" value="KAJ5495038.1"/>
    <property type="molecule type" value="Genomic_DNA"/>
</dbReference>
<reference evidence="1" key="1">
    <citation type="submission" date="2022-12" db="EMBL/GenBank/DDBJ databases">
        <authorList>
            <person name="Petersen C."/>
        </authorList>
    </citation>
    <scope>NUCLEOTIDE SEQUENCE</scope>
    <source>
        <strain evidence="1">IBT 30728</strain>
    </source>
</reference>
<proteinExistence type="predicted"/>
<name>A0A9X0C1X2_9EURO</name>